<gene>
    <name evidence="5" type="ORF">D0C36_02680</name>
</gene>
<evidence type="ECO:0000259" key="4">
    <source>
        <dbReference type="PROSITE" id="PS01124"/>
    </source>
</evidence>
<organism evidence="5 6">
    <name type="scientific">Mucilaginibacter conchicola</name>
    <dbReference type="NCBI Taxonomy" id="2303333"/>
    <lineage>
        <taxon>Bacteria</taxon>
        <taxon>Pseudomonadati</taxon>
        <taxon>Bacteroidota</taxon>
        <taxon>Sphingobacteriia</taxon>
        <taxon>Sphingobacteriales</taxon>
        <taxon>Sphingobacteriaceae</taxon>
        <taxon>Mucilaginibacter</taxon>
    </lineage>
</organism>
<dbReference type="EMBL" id="QWDC01000001">
    <property type="protein sequence ID" value="RFZ94472.1"/>
    <property type="molecule type" value="Genomic_DNA"/>
</dbReference>
<dbReference type="RefSeq" id="WP_117390035.1">
    <property type="nucleotide sequence ID" value="NZ_QWDC01000001.1"/>
</dbReference>
<dbReference type="OrthoDB" id="9787988at2"/>
<dbReference type="SUPFAM" id="SSF46689">
    <property type="entry name" value="Homeodomain-like"/>
    <property type="match status" value="2"/>
</dbReference>
<dbReference type="InterPro" id="IPR014710">
    <property type="entry name" value="RmlC-like_jellyroll"/>
</dbReference>
<dbReference type="Gene3D" id="2.60.120.10">
    <property type="entry name" value="Jelly Rolls"/>
    <property type="match status" value="1"/>
</dbReference>
<evidence type="ECO:0000256" key="2">
    <source>
        <dbReference type="ARBA" id="ARBA00023125"/>
    </source>
</evidence>
<accession>A0A372NWS2</accession>
<protein>
    <submittedName>
        <fullName evidence="5">AraC family transcriptional regulator</fullName>
    </submittedName>
</protein>
<evidence type="ECO:0000313" key="6">
    <source>
        <dbReference type="Proteomes" id="UP000264217"/>
    </source>
</evidence>
<sequence length="288" mass="33536">MEPSFRLINPQANRSFIFKYEPLDLTMRWHYHPEVELLYFTEGKITALIGDIFREFNQGDVLILGANCPHVLQENKEFKKDNPTASPVGIVLQFTPNFLGDGFMERPEFQAIGQFLNKAKRGVHIRAAMNTSLASALTKMPAQGDTEKVLNLLSVLHNLSAGDGYEYITTQDYFFDHSQDEERMRKVNEFVYRYFREKITIADVARVASLTETAFCRYFKSRTRKHFTRFLNEVRVAYACKLLHKKNYSVTDVCFESGFNSLSYFNRQFTEVMNMSPKKYQQEKLKTS</sequence>
<dbReference type="SUPFAM" id="SSF51182">
    <property type="entry name" value="RmlC-like cupins"/>
    <property type="match status" value="1"/>
</dbReference>
<keyword evidence="3" id="KW-0804">Transcription</keyword>
<keyword evidence="1" id="KW-0805">Transcription regulation</keyword>
<dbReference type="InterPro" id="IPR011051">
    <property type="entry name" value="RmlC_Cupin_sf"/>
</dbReference>
<name>A0A372NWS2_9SPHI</name>
<dbReference type="PANTHER" id="PTHR43280:SF27">
    <property type="entry name" value="TRANSCRIPTIONAL REGULATOR MTLR"/>
    <property type="match status" value="1"/>
</dbReference>
<dbReference type="PANTHER" id="PTHR43280">
    <property type="entry name" value="ARAC-FAMILY TRANSCRIPTIONAL REGULATOR"/>
    <property type="match status" value="1"/>
</dbReference>
<feature type="domain" description="HTH araC/xylS-type" evidence="4">
    <location>
        <begin position="185"/>
        <end position="283"/>
    </location>
</feature>
<evidence type="ECO:0000313" key="5">
    <source>
        <dbReference type="EMBL" id="RFZ94472.1"/>
    </source>
</evidence>
<reference evidence="5 6" key="1">
    <citation type="submission" date="2018-08" db="EMBL/GenBank/DDBJ databases">
        <title>Mucilaginibacter sp. MYSH2.</title>
        <authorList>
            <person name="Seo T."/>
        </authorList>
    </citation>
    <scope>NUCLEOTIDE SEQUENCE [LARGE SCALE GENOMIC DNA]</scope>
    <source>
        <strain evidence="5 6">MYSH2</strain>
    </source>
</reference>
<proteinExistence type="predicted"/>
<dbReference type="PROSITE" id="PS00041">
    <property type="entry name" value="HTH_ARAC_FAMILY_1"/>
    <property type="match status" value="1"/>
</dbReference>
<evidence type="ECO:0000256" key="1">
    <source>
        <dbReference type="ARBA" id="ARBA00023015"/>
    </source>
</evidence>
<dbReference type="InterPro" id="IPR018060">
    <property type="entry name" value="HTH_AraC"/>
</dbReference>
<dbReference type="Pfam" id="PF12833">
    <property type="entry name" value="HTH_18"/>
    <property type="match status" value="1"/>
</dbReference>
<evidence type="ECO:0000256" key="3">
    <source>
        <dbReference type="ARBA" id="ARBA00023163"/>
    </source>
</evidence>
<keyword evidence="6" id="KW-1185">Reference proteome</keyword>
<keyword evidence="2" id="KW-0238">DNA-binding</keyword>
<dbReference type="AlphaFoldDB" id="A0A372NWS2"/>
<dbReference type="Gene3D" id="1.10.10.60">
    <property type="entry name" value="Homeodomain-like"/>
    <property type="match status" value="2"/>
</dbReference>
<dbReference type="GO" id="GO:0043565">
    <property type="term" value="F:sequence-specific DNA binding"/>
    <property type="evidence" value="ECO:0007669"/>
    <property type="project" value="InterPro"/>
</dbReference>
<dbReference type="InterPro" id="IPR018062">
    <property type="entry name" value="HTH_AraC-typ_CS"/>
</dbReference>
<comment type="caution">
    <text evidence="5">The sequence shown here is derived from an EMBL/GenBank/DDBJ whole genome shotgun (WGS) entry which is preliminary data.</text>
</comment>
<dbReference type="PROSITE" id="PS01124">
    <property type="entry name" value="HTH_ARAC_FAMILY_2"/>
    <property type="match status" value="1"/>
</dbReference>
<dbReference type="GO" id="GO:0003700">
    <property type="term" value="F:DNA-binding transcription factor activity"/>
    <property type="evidence" value="ECO:0007669"/>
    <property type="project" value="InterPro"/>
</dbReference>
<dbReference type="Proteomes" id="UP000264217">
    <property type="component" value="Unassembled WGS sequence"/>
</dbReference>
<dbReference type="SMART" id="SM00342">
    <property type="entry name" value="HTH_ARAC"/>
    <property type="match status" value="1"/>
</dbReference>
<dbReference type="InterPro" id="IPR009057">
    <property type="entry name" value="Homeodomain-like_sf"/>
</dbReference>